<comment type="cofactor">
    <cofactor evidence="9">
        <name>FAD</name>
        <dbReference type="ChEBI" id="CHEBI:57692"/>
    </cofactor>
    <text evidence="9">Binds 1 FAD per dimer.</text>
</comment>
<dbReference type="Pfam" id="PF01012">
    <property type="entry name" value="ETF"/>
    <property type="match status" value="1"/>
</dbReference>
<keyword evidence="3" id="KW-0285">Flavoprotein</keyword>
<comment type="caution">
    <text evidence="11">The sequence shown here is derived from an EMBL/GenBank/DDBJ whole genome shotgun (WGS) entry which is preliminary data.</text>
</comment>
<evidence type="ECO:0000256" key="2">
    <source>
        <dbReference type="ARBA" id="ARBA00022448"/>
    </source>
</evidence>
<keyword evidence="4 9" id="KW-0274">FAD</keyword>
<dbReference type="RefSeq" id="WP_020876293.1">
    <property type="nucleotide sequence ID" value="NZ_ATHJ01000071.1"/>
</dbReference>
<dbReference type="SMART" id="SM00893">
    <property type="entry name" value="ETF"/>
    <property type="match status" value="1"/>
</dbReference>
<evidence type="ECO:0000256" key="7">
    <source>
        <dbReference type="ARBA" id="ARBA00068674"/>
    </source>
</evidence>
<feature type="binding site" evidence="9">
    <location>
        <begin position="265"/>
        <end position="272"/>
    </location>
    <ligand>
        <name>FAD</name>
        <dbReference type="ChEBI" id="CHEBI:57692"/>
    </ligand>
</feature>
<feature type="binding site" evidence="9">
    <location>
        <position position="210"/>
    </location>
    <ligand>
        <name>FAD</name>
        <dbReference type="ChEBI" id="CHEBI:57692"/>
    </ligand>
</feature>
<keyword evidence="5" id="KW-0249">Electron transport</keyword>
<name>S7TXY0_DESML</name>
<evidence type="ECO:0000313" key="11">
    <source>
        <dbReference type="EMBL" id="EPR41912.1"/>
    </source>
</evidence>
<dbReference type="AlphaFoldDB" id="S7TXY0"/>
<feature type="binding site" evidence="9">
    <location>
        <begin position="248"/>
        <end position="252"/>
    </location>
    <ligand>
        <name>FAD</name>
        <dbReference type="ChEBI" id="CHEBI:57692"/>
    </ligand>
</feature>
<dbReference type="PATRIC" id="fig|1121405.3.peg.1376"/>
<evidence type="ECO:0000256" key="1">
    <source>
        <dbReference type="ARBA" id="ARBA00005817"/>
    </source>
</evidence>
<gene>
    <name evidence="11" type="ORF">dsmv_1911</name>
</gene>
<evidence type="ECO:0000256" key="4">
    <source>
        <dbReference type="ARBA" id="ARBA00022827"/>
    </source>
</evidence>
<dbReference type="PROSITE" id="PS00696">
    <property type="entry name" value="ETF_ALPHA"/>
    <property type="match status" value="1"/>
</dbReference>
<dbReference type="Gene3D" id="3.40.50.1220">
    <property type="entry name" value="TPP-binding domain"/>
    <property type="match status" value="1"/>
</dbReference>
<dbReference type="PIRSF" id="PIRSF000089">
    <property type="entry name" value="Electra_flavoP_a"/>
    <property type="match status" value="1"/>
</dbReference>
<dbReference type="GO" id="GO:0050660">
    <property type="term" value="F:flavin adenine dinucleotide binding"/>
    <property type="evidence" value="ECO:0007669"/>
    <property type="project" value="InterPro"/>
</dbReference>
<feature type="binding site" evidence="9">
    <location>
        <begin position="234"/>
        <end position="235"/>
    </location>
    <ligand>
        <name>FAD</name>
        <dbReference type="ChEBI" id="CHEBI:57692"/>
    </ligand>
</feature>
<comment type="similarity">
    <text evidence="1">Belongs to the ETF alpha-subunit/FixB family.</text>
</comment>
<dbReference type="PANTHER" id="PTHR43153">
    <property type="entry name" value="ELECTRON TRANSFER FLAVOPROTEIN ALPHA"/>
    <property type="match status" value="1"/>
</dbReference>
<dbReference type="PANTHER" id="PTHR43153:SF1">
    <property type="entry name" value="ELECTRON TRANSFER FLAVOPROTEIN SUBUNIT ALPHA, MITOCHONDRIAL"/>
    <property type="match status" value="1"/>
</dbReference>
<evidence type="ECO:0000256" key="3">
    <source>
        <dbReference type="ARBA" id="ARBA00022630"/>
    </source>
</evidence>
<sequence>MAQGVLVITEQIEGAFRKVTYEALSEGKQTAAALKCGTAAVVLGHGITDIAEQLGTYGPDTVWVADDPALKEYTVDAYANVVSDLVRREDPAVILIGATTQGRELAARLSARLEAPLAMDCVALRVDEGNVTATRPMYGGKVLADLALKGNPCIIAVRPNAMAIRKSEGAGTVEKIDVNVGDAAIRFVEKQLEAEKTDLTEADIIVSGGRGMGGSDFSILEALAEVLGAAVGASRSAVDEGWRPHSDQVGQTGKVVSPNLYIACGISGAIQHLAGMSSSKVIVAINKDEDAPIFAKADYGIVGDLFEVVPAITEAVKKLKAQI</sequence>
<keyword evidence="2" id="KW-0813">Transport</keyword>
<evidence type="ECO:0000256" key="8">
    <source>
        <dbReference type="ARBA" id="ARBA00079299"/>
    </source>
</evidence>
<dbReference type="SUPFAM" id="SSF52402">
    <property type="entry name" value="Adenine nucleotide alpha hydrolases-like"/>
    <property type="match status" value="1"/>
</dbReference>
<dbReference type="eggNOG" id="COG2025">
    <property type="taxonomic scope" value="Bacteria"/>
</dbReference>
<reference evidence="11 12" key="1">
    <citation type="journal article" date="2013" name="Genome Announc.">
        <title>Draft genome sequences for three mercury-methylating, sulfate-reducing bacteria.</title>
        <authorList>
            <person name="Brown S.D."/>
            <person name="Hurt R.A.Jr."/>
            <person name="Gilmour C.C."/>
            <person name="Elias D.A."/>
        </authorList>
    </citation>
    <scope>NUCLEOTIDE SEQUENCE [LARGE SCALE GENOMIC DNA]</scope>
    <source>
        <strain evidence="11 12">DSM 2059</strain>
    </source>
</reference>
<evidence type="ECO:0000256" key="5">
    <source>
        <dbReference type="ARBA" id="ARBA00022982"/>
    </source>
</evidence>
<feature type="domain" description="Electron transfer flavoprotein alpha/beta-subunit N-terminal" evidence="10">
    <location>
        <begin position="5"/>
        <end position="191"/>
    </location>
</feature>
<dbReference type="InterPro" id="IPR029035">
    <property type="entry name" value="DHS-like_NAD/FAD-binding_dom"/>
</dbReference>
<dbReference type="GO" id="GO:0009055">
    <property type="term" value="F:electron transfer activity"/>
    <property type="evidence" value="ECO:0007669"/>
    <property type="project" value="InterPro"/>
</dbReference>
<organism evidence="11 12">
    <name type="scientific">Desulfococcus multivorans DSM 2059</name>
    <dbReference type="NCBI Taxonomy" id="1121405"/>
    <lineage>
        <taxon>Bacteria</taxon>
        <taxon>Pseudomonadati</taxon>
        <taxon>Thermodesulfobacteriota</taxon>
        <taxon>Desulfobacteria</taxon>
        <taxon>Desulfobacterales</taxon>
        <taxon>Desulfococcaceae</taxon>
        <taxon>Desulfococcus</taxon>
    </lineage>
</organism>
<proteinExistence type="inferred from homology"/>
<dbReference type="InterPro" id="IPR018206">
    <property type="entry name" value="ETF_asu_C_CS"/>
</dbReference>
<dbReference type="OrthoDB" id="9770286at2"/>
<evidence type="ECO:0000259" key="10">
    <source>
        <dbReference type="SMART" id="SM00893"/>
    </source>
</evidence>
<evidence type="ECO:0000313" key="12">
    <source>
        <dbReference type="Proteomes" id="UP000014977"/>
    </source>
</evidence>
<dbReference type="InterPro" id="IPR001308">
    <property type="entry name" value="ETF_a/FixB"/>
</dbReference>
<dbReference type="STRING" id="897.B2D07_00590"/>
<dbReference type="CDD" id="cd01715">
    <property type="entry name" value="ETF_alpha"/>
    <property type="match status" value="1"/>
</dbReference>
<dbReference type="InterPro" id="IPR014730">
    <property type="entry name" value="ETF_a/b_N"/>
</dbReference>
<evidence type="ECO:0000256" key="6">
    <source>
        <dbReference type="ARBA" id="ARBA00025649"/>
    </source>
</evidence>
<protein>
    <recommendedName>
        <fullName evidence="7">Electron transfer flavoprotein subunit alpha</fullName>
    </recommendedName>
    <alternativeName>
        <fullName evidence="8">Electron transfer flavoprotein large subunit</fullName>
    </alternativeName>
</protein>
<dbReference type="InterPro" id="IPR033947">
    <property type="entry name" value="ETF_alpha_N"/>
</dbReference>
<feature type="binding site" evidence="9">
    <location>
        <position position="286"/>
    </location>
    <ligand>
        <name>FAD</name>
        <dbReference type="ChEBI" id="CHEBI:57692"/>
    </ligand>
</feature>
<dbReference type="Gene3D" id="3.40.50.620">
    <property type="entry name" value="HUPs"/>
    <property type="match status" value="1"/>
</dbReference>
<dbReference type="Proteomes" id="UP000014977">
    <property type="component" value="Unassembled WGS sequence"/>
</dbReference>
<dbReference type="SUPFAM" id="SSF52467">
    <property type="entry name" value="DHS-like NAD/FAD-binding domain"/>
    <property type="match status" value="1"/>
</dbReference>
<dbReference type="GO" id="GO:0033539">
    <property type="term" value="P:fatty acid beta-oxidation using acyl-CoA dehydrogenase"/>
    <property type="evidence" value="ECO:0007669"/>
    <property type="project" value="TreeGrafter"/>
</dbReference>
<accession>S7TXY0</accession>
<comment type="function">
    <text evidence="6">The electron transfer flavoprotein serves as a specific electron acceptor for other dehydrogenases. It transfers the electrons to the main respiratory chain via ETF-ubiquinone oxidoreductase (ETF dehydrogenase).</text>
</comment>
<dbReference type="InterPro" id="IPR014731">
    <property type="entry name" value="ETF_asu_C"/>
</dbReference>
<dbReference type="InterPro" id="IPR014729">
    <property type="entry name" value="Rossmann-like_a/b/a_fold"/>
</dbReference>
<keyword evidence="12" id="KW-1185">Reference proteome</keyword>
<dbReference type="EMBL" id="ATHJ01000071">
    <property type="protein sequence ID" value="EPR41912.1"/>
    <property type="molecule type" value="Genomic_DNA"/>
</dbReference>
<dbReference type="FunFam" id="3.40.50.1220:FF:000001">
    <property type="entry name" value="Electron transfer flavoprotein, alpha subunit"/>
    <property type="match status" value="1"/>
</dbReference>
<evidence type="ECO:0000256" key="9">
    <source>
        <dbReference type="PIRSR" id="PIRSR000089-1"/>
    </source>
</evidence>
<dbReference type="Pfam" id="PF00766">
    <property type="entry name" value="ETF_alpha"/>
    <property type="match status" value="1"/>
</dbReference>